<feature type="region of interest" description="Disordered" evidence="3">
    <location>
        <begin position="1"/>
        <end position="46"/>
    </location>
</feature>
<dbReference type="EMBL" id="CADIKH010000010">
    <property type="protein sequence ID" value="CAB3755187.1"/>
    <property type="molecule type" value="Genomic_DNA"/>
</dbReference>
<protein>
    <recommendedName>
        <fullName evidence="4">HPt domain-containing protein</fullName>
    </recommendedName>
</protein>
<dbReference type="Pfam" id="PF01627">
    <property type="entry name" value="Hpt"/>
    <property type="match status" value="1"/>
</dbReference>
<dbReference type="Proteomes" id="UP000494363">
    <property type="component" value="Unassembled WGS sequence"/>
</dbReference>
<reference evidence="5 6" key="1">
    <citation type="submission" date="2020-04" db="EMBL/GenBank/DDBJ databases">
        <authorList>
            <person name="De Canck E."/>
        </authorList>
    </citation>
    <scope>NUCLEOTIDE SEQUENCE [LARGE SCALE GENOMIC DNA]</scope>
    <source>
        <strain evidence="5 6">LMG 29542</strain>
    </source>
</reference>
<dbReference type="PROSITE" id="PS50894">
    <property type="entry name" value="HPT"/>
    <property type="match status" value="1"/>
</dbReference>
<sequence>MMRRYGERREPTQVAERRTVSMSGLGSDRRHIDGGGHEQARSDECGERGYRPIQMALLSFEPQEIASILAHSGISSDTHDVRFALVNGREHDDLAAEWHSSFADGLPLPLTGGSARKHGRHGVVLIVSDRRPLKAQVDTLACGDDAIATEFMRILVDTNREALGALYDAARRAQWTELGNVTHRLSGSLRLFRCSNIVRLAARMEQAARHGDAAKARAILPVFASVVQSLNAVLEKMLGCTGSGAVHG</sequence>
<keyword evidence="1" id="KW-0902">Two-component regulatory system</keyword>
<dbReference type="InterPro" id="IPR036641">
    <property type="entry name" value="HPT_dom_sf"/>
</dbReference>
<dbReference type="Gene3D" id="1.20.120.160">
    <property type="entry name" value="HPT domain"/>
    <property type="match status" value="1"/>
</dbReference>
<evidence type="ECO:0000259" key="4">
    <source>
        <dbReference type="PROSITE" id="PS50894"/>
    </source>
</evidence>
<keyword evidence="6" id="KW-1185">Reference proteome</keyword>
<evidence type="ECO:0000313" key="6">
    <source>
        <dbReference type="Proteomes" id="UP000494363"/>
    </source>
</evidence>
<keyword evidence="2" id="KW-0597">Phosphoprotein</keyword>
<accession>A0A6J5DNV8</accession>
<gene>
    <name evidence="5" type="ORF">LMG29542_02525</name>
</gene>
<dbReference type="GO" id="GO:0000160">
    <property type="term" value="P:phosphorelay signal transduction system"/>
    <property type="evidence" value="ECO:0007669"/>
    <property type="project" value="UniProtKB-KW"/>
</dbReference>
<organism evidence="5 6">
    <name type="scientific">Paraburkholderia humisilvae</name>
    <dbReference type="NCBI Taxonomy" id="627669"/>
    <lineage>
        <taxon>Bacteria</taxon>
        <taxon>Pseudomonadati</taxon>
        <taxon>Pseudomonadota</taxon>
        <taxon>Betaproteobacteria</taxon>
        <taxon>Burkholderiales</taxon>
        <taxon>Burkholderiaceae</taxon>
        <taxon>Paraburkholderia</taxon>
    </lineage>
</organism>
<feature type="compositionally biased region" description="Basic and acidic residues" evidence="3">
    <location>
        <begin position="1"/>
        <end position="19"/>
    </location>
</feature>
<feature type="compositionally biased region" description="Basic and acidic residues" evidence="3">
    <location>
        <begin position="27"/>
        <end position="46"/>
    </location>
</feature>
<evidence type="ECO:0000256" key="2">
    <source>
        <dbReference type="PROSITE-ProRule" id="PRU00110"/>
    </source>
</evidence>
<dbReference type="SUPFAM" id="SSF47226">
    <property type="entry name" value="Histidine-containing phosphotransfer domain, HPT domain"/>
    <property type="match status" value="1"/>
</dbReference>
<feature type="modified residue" description="Phosphohistidine" evidence="2">
    <location>
        <position position="183"/>
    </location>
</feature>
<evidence type="ECO:0000256" key="1">
    <source>
        <dbReference type="ARBA" id="ARBA00023012"/>
    </source>
</evidence>
<evidence type="ECO:0000256" key="3">
    <source>
        <dbReference type="SAM" id="MobiDB-lite"/>
    </source>
</evidence>
<name>A0A6J5DNV8_9BURK</name>
<dbReference type="AlphaFoldDB" id="A0A6J5DNV8"/>
<dbReference type="GO" id="GO:0004672">
    <property type="term" value="F:protein kinase activity"/>
    <property type="evidence" value="ECO:0007669"/>
    <property type="project" value="UniProtKB-ARBA"/>
</dbReference>
<feature type="domain" description="HPt" evidence="4">
    <location>
        <begin position="144"/>
        <end position="237"/>
    </location>
</feature>
<proteinExistence type="predicted"/>
<evidence type="ECO:0000313" key="5">
    <source>
        <dbReference type="EMBL" id="CAB3755187.1"/>
    </source>
</evidence>
<dbReference type="InterPro" id="IPR008207">
    <property type="entry name" value="Sig_transdc_His_kin_Hpt_dom"/>
</dbReference>